<accession>A0A9P6EGZ6</accession>
<feature type="region of interest" description="Disordered" evidence="1">
    <location>
        <begin position="1"/>
        <end position="43"/>
    </location>
</feature>
<gene>
    <name evidence="2" type="ORF">CPB83DRAFT_893870</name>
</gene>
<reference evidence="2" key="1">
    <citation type="submission" date="2020-11" db="EMBL/GenBank/DDBJ databases">
        <authorList>
            <consortium name="DOE Joint Genome Institute"/>
            <person name="Ahrendt S."/>
            <person name="Riley R."/>
            <person name="Andreopoulos W."/>
            <person name="Labutti K."/>
            <person name="Pangilinan J."/>
            <person name="Ruiz-Duenas F.J."/>
            <person name="Barrasa J.M."/>
            <person name="Sanchez-Garcia M."/>
            <person name="Camarero S."/>
            <person name="Miyauchi S."/>
            <person name="Serrano A."/>
            <person name="Linde D."/>
            <person name="Babiker R."/>
            <person name="Drula E."/>
            <person name="Ayuso-Fernandez I."/>
            <person name="Pacheco R."/>
            <person name="Padilla G."/>
            <person name="Ferreira P."/>
            <person name="Barriuso J."/>
            <person name="Kellner H."/>
            <person name="Castanera R."/>
            <person name="Alfaro M."/>
            <person name="Ramirez L."/>
            <person name="Pisabarro A.G."/>
            <person name="Kuo A."/>
            <person name="Tritt A."/>
            <person name="Lipzen A."/>
            <person name="He G."/>
            <person name="Yan M."/>
            <person name="Ng V."/>
            <person name="Cullen D."/>
            <person name="Martin F."/>
            <person name="Rosso M.-N."/>
            <person name="Henrissat B."/>
            <person name="Hibbett D."/>
            <person name="Martinez A.T."/>
            <person name="Grigoriev I.V."/>
        </authorList>
    </citation>
    <scope>NUCLEOTIDE SEQUENCE</scope>
    <source>
        <strain evidence="2">CBS 506.95</strain>
    </source>
</reference>
<evidence type="ECO:0000313" key="2">
    <source>
        <dbReference type="EMBL" id="KAF9528892.1"/>
    </source>
</evidence>
<evidence type="ECO:0000256" key="1">
    <source>
        <dbReference type="SAM" id="MobiDB-lite"/>
    </source>
</evidence>
<organism evidence="2 3">
    <name type="scientific">Crepidotus variabilis</name>
    <dbReference type="NCBI Taxonomy" id="179855"/>
    <lineage>
        <taxon>Eukaryota</taxon>
        <taxon>Fungi</taxon>
        <taxon>Dikarya</taxon>
        <taxon>Basidiomycota</taxon>
        <taxon>Agaricomycotina</taxon>
        <taxon>Agaricomycetes</taxon>
        <taxon>Agaricomycetidae</taxon>
        <taxon>Agaricales</taxon>
        <taxon>Agaricineae</taxon>
        <taxon>Crepidotaceae</taxon>
        <taxon>Crepidotus</taxon>
    </lineage>
</organism>
<keyword evidence="3" id="KW-1185">Reference proteome</keyword>
<sequence length="271" mass="30730">MGTGRERETGARERVRQEEERNLQEEEARAREAEEQRLAEEQRAVAAQEAARLAATRNELPVTPVKKKFRDFKEGSVVKSTPALARPSSYALKKLTDHEYVEMWYFTTEACRETALYERSTSHKAFTMSNVDGVMAWKSLNAHKASSKAVPDAALTWNQVSLAKNKFISCIIEKSWPNEHVESLVGLYTGLDSHPIREQEGGDQAVSQYHAEVRREWMDAVTSATGAEPFDISMINQARLQAIYAKQLTERQLNAIKRSVNQFIQLRISAD</sequence>
<comment type="caution">
    <text evidence="2">The sequence shown here is derived from an EMBL/GenBank/DDBJ whole genome shotgun (WGS) entry which is preliminary data.</text>
</comment>
<evidence type="ECO:0000313" key="3">
    <source>
        <dbReference type="Proteomes" id="UP000807306"/>
    </source>
</evidence>
<dbReference type="Proteomes" id="UP000807306">
    <property type="component" value="Unassembled WGS sequence"/>
</dbReference>
<dbReference type="OrthoDB" id="2688210at2759"/>
<proteinExistence type="predicted"/>
<protein>
    <submittedName>
        <fullName evidence="2">Uncharacterized protein</fullName>
    </submittedName>
</protein>
<dbReference type="EMBL" id="MU157849">
    <property type="protein sequence ID" value="KAF9528892.1"/>
    <property type="molecule type" value="Genomic_DNA"/>
</dbReference>
<dbReference type="AlphaFoldDB" id="A0A9P6EGZ6"/>
<name>A0A9P6EGZ6_9AGAR</name>